<reference evidence="1" key="1">
    <citation type="submission" date="2023-10" db="EMBL/GenBank/DDBJ databases">
        <title>Whole genome sequencing of actinobacterial strain Amycolatopsis sp. (BCA-696) identifies the underlying plant growth-promoting genes.</title>
        <authorList>
            <person name="Gandham P."/>
            <person name="Vadla N."/>
            <person name="Saji A."/>
            <person name="Srinivas V."/>
            <person name="Ruperao P."/>
            <person name="Selvanayagam S."/>
            <person name="Saxena R.K."/>
            <person name="Rathore A."/>
            <person name="Gopalakrishnan S."/>
            <person name="Thakur V."/>
        </authorList>
    </citation>
    <scope>NUCLEOTIDE SEQUENCE</scope>
    <source>
        <strain evidence="1">BCA-696</strain>
    </source>
</reference>
<keyword evidence="2" id="KW-1185">Reference proteome</keyword>
<evidence type="ECO:0000313" key="2">
    <source>
        <dbReference type="Proteomes" id="UP001456344"/>
    </source>
</evidence>
<gene>
    <name evidence="1" type="ORF">LCL61_34390</name>
</gene>
<protein>
    <submittedName>
        <fullName evidence="1">Uncharacterized protein</fullName>
    </submittedName>
</protein>
<proteinExistence type="predicted"/>
<dbReference type="Proteomes" id="UP001456344">
    <property type="component" value="Chromosome"/>
</dbReference>
<name>A0ACD5BMM2_9PSEU</name>
<accession>A0ACD5BMM2</accession>
<dbReference type="EMBL" id="CP150484">
    <property type="protein sequence ID" value="WYW20653.1"/>
    <property type="molecule type" value="Genomic_DNA"/>
</dbReference>
<organism evidence="1 2">
    <name type="scientific">Amycolatopsis coloradensis</name>
    <dbReference type="NCBI Taxonomy" id="76021"/>
    <lineage>
        <taxon>Bacteria</taxon>
        <taxon>Bacillati</taxon>
        <taxon>Actinomycetota</taxon>
        <taxon>Actinomycetes</taxon>
        <taxon>Pseudonocardiales</taxon>
        <taxon>Pseudonocardiaceae</taxon>
        <taxon>Amycolatopsis</taxon>
    </lineage>
</organism>
<sequence length="144" mass="15001">MVVTRRAVIFALTFLVAVAAAAVTIVLATSGSKEADTFTLKGTLYVAKCMSSGYGDLLPGAQVEVTDQSGEMLGVGAVELSDAVTNRKSGETPDLKAICTSKFSVANIPTGRKMYGVHVGNANRGVIWKPESEAKQGFELSIGS</sequence>
<evidence type="ECO:0000313" key="1">
    <source>
        <dbReference type="EMBL" id="WYW20653.1"/>
    </source>
</evidence>